<dbReference type="GO" id="GO:0005506">
    <property type="term" value="F:iron ion binding"/>
    <property type="evidence" value="ECO:0007669"/>
    <property type="project" value="InterPro"/>
</dbReference>
<protein>
    <submittedName>
        <fullName evidence="8">Prolyl 4-hydroxylase</fullName>
    </submittedName>
</protein>
<keyword evidence="2" id="KW-0479">Metal-binding</keyword>
<dbReference type="OrthoDB" id="479699at2"/>
<keyword evidence="9" id="KW-1185">Reference proteome</keyword>
<dbReference type="InterPro" id="IPR006620">
    <property type="entry name" value="Pro_4_hyd_alph"/>
</dbReference>
<dbReference type="InterPro" id="IPR044862">
    <property type="entry name" value="Pro_4_hyd_alph_FE2OG_OXY"/>
</dbReference>
<dbReference type="GO" id="GO:0004656">
    <property type="term" value="F:procollagen-proline 4-dioxygenase activity"/>
    <property type="evidence" value="ECO:0007669"/>
    <property type="project" value="TreeGrafter"/>
</dbReference>
<dbReference type="PANTHER" id="PTHR10869:SF246">
    <property type="entry name" value="TRANSMEMBRANE PROLYL 4-HYDROXYLASE"/>
    <property type="match status" value="1"/>
</dbReference>
<evidence type="ECO:0000256" key="6">
    <source>
        <dbReference type="ARBA" id="ARBA00023004"/>
    </source>
</evidence>
<evidence type="ECO:0000256" key="2">
    <source>
        <dbReference type="ARBA" id="ARBA00022723"/>
    </source>
</evidence>
<evidence type="ECO:0000313" key="9">
    <source>
        <dbReference type="Proteomes" id="UP000242501"/>
    </source>
</evidence>
<evidence type="ECO:0000313" key="8">
    <source>
        <dbReference type="EMBL" id="SDB92978.1"/>
    </source>
</evidence>
<dbReference type="InterPro" id="IPR045054">
    <property type="entry name" value="P4HA-like"/>
</dbReference>
<dbReference type="SMART" id="SM00702">
    <property type="entry name" value="P4Hc"/>
    <property type="match status" value="1"/>
</dbReference>
<comment type="cofactor">
    <cofactor evidence="1">
        <name>L-ascorbate</name>
        <dbReference type="ChEBI" id="CHEBI:38290"/>
    </cofactor>
</comment>
<evidence type="ECO:0000259" key="7">
    <source>
        <dbReference type="PROSITE" id="PS51471"/>
    </source>
</evidence>
<evidence type="ECO:0000256" key="3">
    <source>
        <dbReference type="ARBA" id="ARBA00022896"/>
    </source>
</evidence>
<dbReference type="AlphaFoldDB" id="A0A1G6HFT7"/>
<keyword evidence="4" id="KW-0223">Dioxygenase</keyword>
<dbReference type="GO" id="GO:0031418">
    <property type="term" value="F:L-ascorbic acid binding"/>
    <property type="evidence" value="ECO:0007669"/>
    <property type="project" value="UniProtKB-KW"/>
</dbReference>
<sequence length="292" mass="33400">MKLTFDWIDWIKTNIDAGCLPEDLINKMIQNGFSFDLACAVVTHIAQDKQSLTKQDASKILEKFSLNTKTTSTEQILPKEISNQIHIQQQQIKVAMKLDDPKVVLFHDVLTAQECDEIILLSQEKMQRSRVVDPHTGQHVLNPNRTSEGTYFKVCENELFTRVDHRLAELMNVPLEHGEGCQILKYGIGGEYRPHFDYFDPNKKGTAETLARSGQRISTLIMYLNDVEEGGATYFPELGIHVMPVKGSAVYFEYYNTETKTLDPRSLHAGMPVVKGEKWIMTKWVRDQQYST</sequence>
<dbReference type="Gene3D" id="2.60.120.620">
    <property type="entry name" value="q2cbj1_9rhob like domain"/>
    <property type="match status" value="1"/>
</dbReference>
<feature type="domain" description="Fe2OG dioxygenase" evidence="7">
    <location>
        <begin position="177"/>
        <end position="287"/>
    </location>
</feature>
<dbReference type="InterPro" id="IPR005123">
    <property type="entry name" value="Oxoglu/Fe-dep_dioxygenase_dom"/>
</dbReference>
<keyword evidence="6" id="KW-0408">Iron</keyword>
<dbReference type="RefSeq" id="WP_092747924.1">
    <property type="nucleotide sequence ID" value="NZ_FMYL01000005.1"/>
</dbReference>
<keyword evidence="5" id="KW-0560">Oxidoreductase</keyword>
<evidence type="ECO:0000256" key="1">
    <source>
        <dbReference type="ARBA" id="ARBA00001961"/>
    </source>
</evidence>
<dbReference type="EMBL" id="FMYL01000005">
    <property type="protein sequence ID" value="SDB92978.1"/>
    <property type="molecule type" value="Genomic_DNA"/>
</dbReference>
<proteinExistence type="predicted"/>
<dbReference type="Pfam" id="PF13640">
    <property type="entry name" value="2OG-FeII_Oxy_3"/>
    <property type="match status" value="1"/>
</dbReference>
<keyword evidence="3" id="KW-0847">Vitamin C</keyword>
<reference evidence="9" key="1">
    <citation type="submission" date="2016-09" db="EMBL/GenBank/DDBJ databases">
        <authorList>
            <person name="Varghese N."/>
            <person name="Submissions S."/>
        </authorList>
    </citation>
    <scope>NUCLEOTIDE SEQUENCE [LARGE SCALE GENOMIC DNA]</scope>
    <source>
        <strain evidence="9">ANC 4422</strain>
    </source>
</reference>
<dbReference type="Proteomes" id="UP000242501">
    <property type="component" value="Unassembled WGS sequence"/>
</dbReference>
<evidence type="ECO:0000256" key="5">
    <source>
        <dbReference type="ARBA" id="ARBA00023002"/>
    </source>
</evidence>
<evidence type="ECO:0000256" key="4">
    <source>
        <dbReference type="ARBA" id="ARBA00022964"/>
    </source>
</evidence>
<organism evidence="8 9">
    <name type="scientific">Acinetobacter boissieri</name>
    <dbReference type="NCBI Taxonomy" id="1219383"/>
    <lineage>
        <taxon>Bacteria</taxon>
        <taxon>Pseudomonadati</taxon>
        <taxon>Pseudomonadota</taxon>
        <taxon>Gammaproteobacteria</taxon>
        <taxon>Moraxellales</taxon>
        <taxon>Moraxellaceae</taxon>
        <taxon>Acinetobacter</taxon>
    </lineage>
</organism>
<accession>A0A1G6HFT7</accession>
<dbReference type="PANTHER" id="PTHR10869">
    <property type="entry name" value="PROLYL 4-HYDROXYLASE ALPHA SUBUNIT"/>
    <property type="match status" value="1"/>
</dbReference>
<dbReference type="STRING" id="1219383.SAMN05421733_105145"/>
<name>A0A1G6HFT7_9GAMM</name>
<gene>
    <name evidence="8" type="ORF">SAMN05421733_105145</name>
</gene>
<dbReference type="PROSITE" id="PS51471">
    <property type="entry name" value="FE2OG_OXY"/>
    <property type="match status" value="1"/>
</dbReference>